<evidence type="ECO:0000256" key="8">
    <source>
        <dbReference type="RuleBase" id="RU000477"/>
    </source>
</evidence>
<accession>A0A2T0S6C1</accession>
<dbReference type="InterPro" id="IPR023271">
    <property type="entry name" value="Aquaporin-like"/>
</dbReference>
<dbReference type="GO" id="GO:0005886">
    <property type="term" value="C:plasma membrane"/>
    <property type="evidence" value="ECO:0007669"/>
    <property type="project" value="UniProtKB-SubCell"/>
</dbReference>
<evidence type="ECO:0000256" key="2">
    <source>
        <dbReference type="ARBA" id="ARBA00006175"/>
    </source>
</evidence>
<evidence type="ECO:0000313" key="10">
    <source>
        <dbReference type="EMBL" id="PRY28823.1"/>
    </source>
</evidence>
<feature type="transmembrane region" description="Helical" evidence="9">
    <location>
        <begin position="221"/>
        <end position="239"/>
    </location>
</feature>
<evidence type="ECO:0000313" key="11">
    <source>
        <dbReference type="Proteomes" id="UP000239209"/>
    </source>
</evidence>
<keyword evidence="3 8" id="KW-0813">Transport</keyword>
<comment type="caution">
    <text evidence="10">The sequence shown here is derived from an EMBL/GenBank/DDBJ whole genome shotgun (WGS) entry which is preliminary data.</text>
</comment>
<protein>
    <submittedName>
        <fullName evidence="10">Glycerol uptake facilitator protein</fullName>
    </submittedName>
</protein>
<gene>
    <name evidence="10" type="ORF">CLV70_107126</name>
</gene>
<feature type="transmembrane region" description="Helical" evidence="9">
    <location>
        <begin position="28"/>
        <end position="53"/>
    </location>
</feature>
<feature type="transmembrane region" description="Helical" evidence="9">
    <location>
        <begin position="65"/>
        <end position="85"/>
    </location>
</feature>
<evidence type="ECO:0000256" key="7">
    <source>
        <dbReference type="ARBA" id="ARBA00023136"/>
    </source>
</evidence>
<organism evidence="10 11">
    <name type="scientific">Pseudosporangium ferrugineum</name>
    <dbReference type="NCBI Taxonomy" id="439699"/>
    <lineage>
        <taxon>Bacteria</taxon>
        <taxon>Bacillati</taxon>
        <taxon>Actinomycetota</taxon>
        <taxon>Actinomycetes</taxon>
        <taxon>Micromonosporales</taxon>
        <taxon>Micromonosporaceae</taxon>
        <taxon>Pseudosporangium</taxon>
    </lineage>
</organism>
<comment type="similarity">
    <text evidence="2 8">Belongs to the MIP/aquaporin (TC 1.A.8) family.</text>
</comment>
<evidence type="ECO:0000256" key="1">
    <source>
        <dbReference type="ARBA" id="ARBA00004651"/>
    </source>
</evidence>
<dbReference type="InterPro" id="IPR000425">
    <property type="entry name" value="MIP"/>
</dbReference>
<dbReference type="PANTHER" id="PTHR19139">
    <property type="entry name" value="AQUAPORIN TRANSPORTER"/>
    <property type="match status" value="1"/>
</dbReference>
<name>A0A2T0S6C1_9ACTN</name>
<sequence>MLGIMAVQTIAVRPAATATGLRPEPADLVTAAVEFLLTTAFMATVFGLVRWGIGTAAADAGPVELRLRVAVVSLAVGLVIVGFIVSGPGRFSGAHMNPAITLASFAAGRTPARRVLPYLVAQSAGSIAAAVLSRAAWGPAATSAVVQPAPGWSAGGVALVEAAVLAVIAAVMCRATTPYLPWIMGGLFGLQGAILGTVTGGSANPARQLGPALLAGDHRLLAVYLIAPIVGAVLAARLTRRRSEPA</sequence>
<dbReference type="PRINTS" id="PR00783">
    <property type="entry name" value="MINTRINSICP"/>
</dbReference>
<keyword evidence="7 9" id="KW-0472">Membrane</keyword>
<dbReference type="Proteomes" id="UP000239209">
    <property type="component" value="Unassembled WGS sequence"/>
</dbReference>
<proteinExistence type="inferred from homology"/>
<evidence type="ECO:0000256" key="6">
    <source>
        <dbReference type="ARBA" id="ARBA00022989"/>
    </source>
</evidence>
<reference evidence="10 11" key="1">
    <citation type="submission" date="2018-03" db="EMBL/GenBank/DDBJ databases">
        <title>Genomic Encyclopedia of Archaeal and Bacterial Type Strains, Phase II (KMG-II): from individual species to whole genera.</title>
        <authorList>
            <person name="Goeker M."/>
        </authorList>
    </citation>
    <scope>NUCLEOTIDE SEQUENCE [LARGE SCALE GENOMIC DNA]</scope>
    <source>
        <strain evidence="10 11">DSM 45348</strain>
    </source>
</reference>
<keyword evidence="11" id="KW-1185">Reference proteome</keyword>
<dbReference type="InterPro" id="IPR034294">
    <property type="entry name" value="Aquaporin_transptr"/>
</dbReference>
<dbReference type="PROSITE" id="PS00221">
    <property type="entry name" value="MIP"/>
    <property type="match status" value="1"/>
</dbReference>
<feature type="transmembrane region" description="Helical" evidence="9">
    <location>
        <begin position="179"/>
        <end position="201"/>
    </location>
</feature>
<dbReference type="GO" id="GO:0015250">
    <property type="term" value="F:water channel activity"/>
    <property type="evidence" value="ECO:0007669"/>
    <property type="project" value="TreeGrafter"/>
</dbReference>
<dbReference type="Gene3D" id="1.20.1080.10">
    <property type="entry name" value="Glycerol uptake facilitator protein"/>
    <property type="match status" value="1"/>
</dbReference>
<evidence type="ECO:0000256" key="3">
    <source>
        <dbReference type="ARBA" id="ARBA00022448"/>
    </source>
</evidence>
<dbReference type="SUPFAM" id="SSF81338">
    <property type="entry name" value="Aquaporin-like"/>
    <property type="match status" value="1"/>
</dbReference>
<keyword evidence="5 8" id="KW-0812">Transmembrane</keyword>
<dbReference type="EMBL" id="PVZG01000007">
    <property type="protein sequence ID" value="PRY28823.1"/>
    <property type="molecule type" value="Genomic_DNA"/>
</dbReference>
<dbReference type="AlphaFoldDB" id="A0A2T0S6C1"/>
<feature type="transmembrane region" description="Helical" evidence="9">
    <location>
        <begin position="149"/>
        <end position="172"/>
    </location>
</feature>
<feature type="transmembrane region" description="Helical" evidence="9">
    <location>
        <begin position="115"/>
        <end position="137"/>
    </location>
</feature>
<dbReference type="InterPro" id="IPR022357">
    <property type="entry name" value="MIP_CS"/>
</dbReference>
<evidence type="ECO:0000256" key="9">
    <source>
        <dbReference type="SAM" id="Phobius"/>
    </source>
</evidence>
<dbReference type="Pfam" id="PF00230">
    <property type="entry name" value="MIP"/>
    <property type="match status" value="1"/>
</dbReference>
<evidence type="ECO:0000256" key="4">
    <source>
        <dbReference type="ARBA" id="ARBA00022475"/>
    </source>
</evidence>
<keyword evidence="4" id="KW-1003">Cell membrane</keyword>
<keyword evidence="6 9" id="KW-1133">Transmembrane helix</keyword>
<comment type="subcellular location">
    <subcellularLocation>
        <location evidence="1">Cell membrane</location>
        <topology evidence="1">Multi-pass membrane protein</topology>
    </subcellularLocation>
</comment>
<evidence type="ECO:0000256" key="5">
    <source>
        <dbReference type="ARBA" id="ARBA00022692"/>
    </source>
</evidence>
<dbReference type="PANTHER" id="PTHR19139:SF199">
    <property type="entry name" value="MIP17260P"/>
    <property type="match status" value="1"/>
</dbReference>